<evidence type="ECO:0000313" key="3">
    <source>
        <dbReference type="Proteomes" id="UP000434223"/>
    </source>
</evidence>
<dbReference type="RefSeq" id="WP_081034964.1">
    <property type="nucleotide sequence ID" value="NZ_BQNJ01000002.1"/>
</dbReference>
<dbReference type="Proteomes" id="UP000434223">
    <property type="component" value="Unassembled WGS sequence"/>
</dbReference>
<gene>
    <name evidence="1" type="ORF">CE91St55_41540</name>
    <name evidence="2" type="ORF">GNE07_10385</name>
</gene>
<reference evidence="2 3" key="1">
    <citation type="submission" date="2019-09" db="EMBL/GenBank/DDBJ databases">
        <title>Draft genome sequencing of Hungatella hathewayi 123Y-2.</title>
        <authorList>
            <person name="Lv Q."/>
            <person name="Li S."/>
        </authorList>
    </citation>
    <scope>NUCLEOTIDE SEQUENCE [LARGE SCALE GENOMIC DNA]</scope>
    <source>
        <strain evidence="2 3">123Y-2</strain>
    </source>
</reference>
<dbReference type="GeneID" id="93148343"/>
<dbReference type="OrthoDB" id="9797117at2"/>
<proteinExistence type="predicted"/>
<name>A0A174WBV8_9FIRM</name>
<dbReference type="Pfam" id="PF12953">
    <property type="entry name" value="DUF3842"/>
    <property type="match status" value="1"/>
</dbReference>
<protein>
    <submittedName>
        <fullName evidence="2">DUF3842 family protein</fullName>
    </submittedName>
</protein>
<sequence length="136" mass="14042">MKLIVIDGQGGKMGHAVIVQLKKSHPELEITAIGTNSIATSSMLKAGADAGATGENPVVVASRSADIIIGPIGIVIPNSLLGEITPAMAEAIGSSQAKKILIPVNKCNHYVVGCEELPLSAYISQVVAQVEMLTEK</sequence>
<dbReference type="EMBL" id="BQNJ01000002">
    <property type="protein sequence ID" value="GKH02173.1"/>
    <property type="molecule type" value="Genomic_DNA"/>
</dbReference>
<dbReference type="AlphaFoldDB" id="A0A174WBV8"/>
<dbReference type="Proteomes" id="UP001055091">
    <property type="component" value="Unassembled WGS sequence"/>
</dbReference>
<evidence type="ECO:0000313" key="1">
    <source>
        <dbReference type="EMBL" id="GKH02173.1"/>
    </source>
</evidence>
<evidence type="ECO:0000313" key="2">
    <source>
        <dbReference type="EMBL" id="MUB63470.1"/>
    </source>
</evidence>
<comment type="caution">
    <text evidence="1">The sequence shown here is derived from an EMBL/GenBank/DDBJ whole genome shotgun (WGS) entry which is preliminary data.</text>
</comment>
<dbReference type="EMBL" id="WNME01000005">
    <property type="protein sequence ID" value="MUB63470.1"/>
    <property type="molecule type" value="Genomic_DNA"/>
</dbReference>
<dbReference type="InterPro" id="IPR024208">
    <property type="entry name" value="DUF3842"/>
</dbReference>
<organism evidence="1 4">
    <name type="scientific">Hungatella hathewayi</name>
    <dbReference type="NCBI Taxonomy" id="154046"/>
    <lineage>
        <taxon>Bacteria</taxon>
        <taxon>Bacillati</taxon>
        <taxon>Bacillota</taxon>
        <taxon>Clostridia</taxon>
        <taxon>Lachnospirales</taxon>
        <taxon>Lachnospiraceae</taxon>
        <taxon>Hungatella</taxon>
    </lineage>
</organism>
<accession>A0A174WBV8</accession>
<evidence type="ECO:0000313" key="4">
    <source>
        <dbReference type="Proteomes" id="UP001055091"/>
    </source>
</evidence>
<reference evidence="1" key="2">
    <citation type="submission" date="2022-01" db="EMBL/GenBank/DDBJ databases">
        <title>Novel bile acid biosynthetic pathways are enriched in the microbiome of centenarians.</title>
        <authorList>
            <person name="Sato Y."/>
            <person name="Atarashi K."/>
            <person name="Plichta R.D."/>
            <person name="Arai Y."/>
            <person name="Sasajima S."/>
            <person name="Kearney M.S."/>
            <person name="Suda W."/>
            <person name="Takeshita K."/>
            <person name="Sasaki T."/>
            <person name="Okamoto S."/>
            <person name="Skelly N.A."/>
            <person name="Okamura Y."/>
            <person name="Vlamakis H."/>
            <person name="Li Y."/>
            <person name="Tanoue T."/>
            <person name="Takei H."/>
            <person name="Nittono H."/>
            <person name="Narushima S."/>
            <person name="Irie J."/>
            <person name="Itoh H."/>
            <person name="Moriya K."/>
            <person name="Sugiura Y."/>
            <person name="Suematsu M."/>
            <person name="Moritoki N."/>
            <person name="Shibata S."/>
            <person name="Littman R.D."/>
            <person name="Fischbach A.M."/>
            <person name="Uwamino Y."/>
            <person name="Inoue T."/>
            <person name="Honda A."/>
            <person name="Hattori M."/>
            <person name="Murai T."/>
            <person name="Xavier J.R."/>
            <person name="Hirose N."/>
            <person name="Honda K."/>
        </authorList>
    </citation>
    <scope>NUCLEOTIDE SEQUENCE</scope>
    <source>
        <strain evidence="1">CE91-St55</strain>
    </source>
</reference>